<dbReference type="InterPro" id="IPR007627">
    <property type="entry name" value="RNA_pol_sigma70_r2"/>
</dbReference>
<evidence type="ECO:0000259" key="7">
    <source>
        <dbReference type="Pfam" id="PF04542"/>
    </source>
</evidence>
<dbReference type="Gene3D" id="1.10.10.10">
    <property type="entry name" value="Winged helix-like DNA-binding domain superfamily/Winged helix DNA-binding domain"/>
    <property type="match status" value="1"/>
</dbReference>
<evidence type="ECO:0000256" key="1">
    <source>
        <dbReference type="ARBA" id="ARBA00010641"/>
    </source>
</evidence>
<dbReference type="InterPro" id="IPR013324">
    <property type="entry name" value="RNA_pol_sigma_r3/r4-like"/>
</dbReference>
<evidence type="ECO:0000313" key="9">
    <source>
        <dbReference type="Proteomes" id="UP001500416"/>
    </source>
</evidence>
<dbReference type="InterPro" id="IPR014284">
    <property type="entry name" value="RNA_pol_sigma-70_dom"/>
</dbReference>
<evidence type="ECO:0000313" key="8">
    <source>
        <dbReference type="EMBL" id="GAA0227664.1"/>
    </source>
</evidence>
<evidence type="ECO:0000256" key="4">
    <source>
        <dbReference type="ARBA" id="ARBA00023125"/>
    </source>
</evidence>
<sequence>MRDRTNAALLALAHLGDREAWHELVRRHLRLVWAVARSFRLTRDDAADVTQATWLILAENLTTIRRPERLTAWLVTTARRECLAVLRTRSREEPADLHLPDGSPTPEDAAEAADTGTRLWRAYRTLPARCRELLHLIAHAPELTFTRLAEATGIPKNSLGPTRHRCLAVLRRRLAQETAR</sequence>
<dbReference type="SUPFAM" id="SSF88946">
    <property type="entry name" value="Sigma2 domain of RNA polymerase sigma factors"/>
    <property type="match status" value="1"/>
</dbReference>
<keyword evidence="4" id="KW-0238">DNA-binding</keyword>
<dbReference type="InterPro" id="IPR039425">
    <property type="entry name" value="RNA_pol_sigma-70-like"/>
</dbReference>
<evidence type="ECO:0000256" key="3">
    <source>
        <dbReference type="ARBA" id="ARBA00023082"/>
    </source>
</evidence>
<keyword evidence="3" id="KW-0731">Sigma factor</keyword>
<comment type="similarity">
    <text evidence="1">Belongs to the sigma-70 factor family. ECF subfamily.</text>
</comment>
<proteinExistence type="inferred from homology"/>
<dbReference type="PANTHER" id="PTHR43133:SF8">
    <property type="entry name" value="RNA POLYMERASE SIGMA FACTOR HI_1459-RELATED"/>
    <property type="match status" value="1"/>
</dbReference>
<dbReference type="NCBIfam" id="TIGR02937">
    <property type="entry name" value="sigma70-ECF"/>
    <property type="match status" value="1"/>
</dbReference>
<dbReference type="Gene3D" id="1.10.1740.10">
    <property type="match status" value="1"/>
</dbReference>
<dbReference type="Proteomes" id="UP001500416">
    <property type="component" value="Unassembled WGS sequence"/>
</dbReference>
<dbReference type="Pfam" id="PF04542">
    <property type="entry name" value="Sigma70_r2"/>
    <property type="match status" value="1"/>
</dbReference>
<protein>
    <submittedName>
        <fullName evidence="8">Sigma-70 family RNA polymerase sigma factor</fullName>
    </submittedName>
</protein>
<dbReference type="InterPro" id="IPR013325">
    <property type="entry name" value="RNA_pol_sigma_r2"/>
</dbReference>
<accession>A0ABN0TQN4</accession>
<dbReference type="EMBL" id="BAAABU010000004">
    <property type="protein sequence ID" value="GAA0227664.1"/>
    <property type="molecule type" value="Genomic_DNA"/>
</dbReference>
<evidence type="ECO:0000256" key="6">
    <source>
        <dbReference type="SAM" id="MobiDB-lite"/>
    </source>
</evidence>
<dbReference type="PANTHER" id="PTHR43133">
    <property type="entry name" value="RNA POLYMERASE ECF-TYPE SIGMA FACTO"/>
    <property type="match status" value="1"/>
</dbReference>
<organism evidence="8 9">
    <name type="scientific">Saccharothrix mutabilis subsp. mutabilis</name>
    <dbReference type="NCBI Taxonomy" id="66855"/>
    <lineage>
        <taxon>Bacteria</taxon>
        <taxon>Bacillati</taxon>
        <taxon>Actinomycetota</taxon>
        <taxon>Actinomycetes</taxon>
        <taxon>Pseudonocardiales</taxon>
        <taxon>Pseudonocardiaceae</taxon>
        <taxon>Saccharothrix</taxon>
    </lineage>
</organism>
<gene>
    <name evidence="8" type="ORF">GCM10010492_27500</name>
</gene>
<feature type="domain" description="RNA polymerase sigma-70 region 2" evidence="7">
    <location>
        <begin position="24"/>
        <end position="91"/>
    </location>
</feature>
<evidence type="ECO:0000256" key="5">
    <source>
        <dbReference type="ARBA" id="ARBA00023163"/>
    </source>
</evidence>
<dbReference type="SUPFAM" id="SSF88659">
    <property type="entry name" value="Sigma3 and sigma4 domains of RNA polymerase sigma factors"/>
    <property type="match status" value="1"/>
</dbReference>
<dbReference type="RefSeq" id="WP_343934134.1">
    <property type="nucleotide sequence ID" value="NZ_BAAABU010000004.1"/>
</dbReference>
<keyword evidence="5" id="KW-0804">Transcription</keyword>
<reference evidence="8 9" key="1">
    <citation type="journal article" date="2019" name="Int. J. Syst. Evol. Microbiol.">
        <title>The Global Catalogue of Microorganisms (GCM) 10K type strain sequencing project: providing services to taxonomists for standard genome sequencing and annotation.</title>
        <authorList>
            <consortium name="The Broad Institute Genomics Platform"/>
            <consortium name="The Broad Institute Genome Sequencing Center for Infectious Disease"/>
            <person name="Wu L."/>
            <person name="Ma J."/>
        </authorList>
    </citation>
    <scope>NUCLEOTIDE SEQUENCE [LARGE SCALE GENOMIC DNA]</scope>
    <source>
        <strain evidence="8 9">JCM 3380</strain>
    </source>
</reference>
<evidence type="ECO:0000256" key="2">
    <source>
        <dbReference type="ARBA" id="ARBA00023015"/>
    </source>
</evidence>
<name>A0ABN0TQN4_9PSEU</name>
<comment type="caution">
    <text evidence="8">The sequence shown here is derived from an EMBL/GenBank/DDBJ whole genome shotgun (WGS) entry which is preliminary data.</text>
</comment>
<dbReference type="InterPro" id="IPR036388">
    <property type="entry name" value="WH-like_DNA-bd_sf"/>
</dbReference>
<keyword evidence="2" id="KW-0805">Transcription regulation</keyword>
<keyword evidence="9" id="KW-1185">Reference proteome</keyword>
<feature type="region of interest" description="Disordered" evidence="6">
    <location>
        <begin position="94"/>
        <end position="113"/>
    </location>
</feature>